<organism evidence="1 2">
    <name type="scientific">Venustampulla echinocandica</name>
    <dbReference type="NCBI Taxonomy" id="2656787"/>
    <lineage>
        <taxon>Eukaryota</taxon>
        <taxon>Fungi</taxon>
        <taxon>Dikarya</taxon>
        <taxon>Ascomycota</taxon>
        <taxon>Pezizomycotina</taxon>
        <taxon>Leotiomycetes</taxon>
        <taxon>Helotiales</taxon>
        <taxon>Pleuroascaceae</taxon>
        <taxon>Venustampulla</taxon>
    </lineage>
</organism>
<dbReference type="Proteomes" id="UP000254866">
    <property type="component" value="Unassembled WGS sequence"/>
</dbReference>
<sequence length="146" mass="16280">MILIDAFASLQDRKLEPYSASMEWLQMARGAGSVLSVAIHAIIDDKNAKIMAIIKASPQLDDTKCLFAAENRTPLLATLLSREPPLDKEPWLPETQDAYEQTVSYIGNAQAAISANEHPMGICRRVMAFPLLVPKMFLDFVEQHRP</sequence>
<evidence type="ECO:0000313" key="1">
    <source>
        <dbReference type="EMBL" id="RDL41035.1"/>
    </source>
</evidence>
<dbReference type="GeneID" id="43593863"/>
<name>A0A370TZT4_9HELO</name>
<comment type="caution">
    <text evidence="1">The sequence shown here is derived from an EMBL/GenBank/DDBJ whole genome shotgun (WGS) entry which is preliminary data.</text>
</comment>
<gene>
    <name evidence="1" type="ORF">BP5553_01014</name>
</gene>
<dbReference type="OrthoDB" id="3546279at2759"/>
<proteinExistence type="predicted"/>
<accession>A0A370TZT4</accession>
<protein>
    <submittedName>
        <fullName evidence="1">Uncharacterized protein</fullName>
    </submittedName>
</protein>
<reference evidence="1 2" key="1">
    <citation type="journal article" date="2018" name="IMA Fungus">
        <title>IMA Genome-F 9: Draft genome sequence of Annulohypoxylon stygium, Aspergillus mulundensis, Berkeleyomyces basicola (syn. Thielaviopsis basicola), Ceratocystis smalleyi, two Cercospora beticola strains, Coleophoma cylindrospora, Fusarium fracticaudum, Phialophora cf. hyalina, and Morchella septimelata.</title>
        <authorList>
            <person name="Wingfield B.D."/>
            <person name="Bills G.F."/>
            <person name="Dong Y."/>
            <person name="Huang W."/>
            <person name="Nel W.J."/>
            <person name="Swalarsk-Parry B.S."/>
            <person name="Vaghefi N."/>
            <person name="Wilken P.M."/>
            <person name="An Z."/>
            <person name="de Beer Z.W."/>
            <person name="De Vos L."/>
            <person name="Chen L."/>
            <person name="Duong T.A."/>
            <person name="Gao Y."/>
            <person name="Hammerbacher A."/>
            <person name="Kikkert J.R."/>
            <person name="Li Y."/>
            <person name="Li H."/>
            <person name="Li K."/>
            <person name="Li Q."/>
            <person name="Liu X."/>
            <person name="Ma X."/>
            <person name="Naidoo K."/>
            <person name="Pethybridge S.J."/>
            <person name="Sun J."/>
            <person name="Steenkamp E.T."/>
            <person name="van der Nest M.A."/>
            <person name="van Wyk S."/>
            <person name="Wingfield M.J."/>
            <person name="Xiong C."/>
            <person name="Yue Q."/>
            <person name="Zhang X."/>
        </authorList>
    </citation>
    <scope>NUCLEOTIDE SEQUENCE [LARGE SCALE GENOMIC DNA]</scope>
    <source>
        <strain evidence="1 2">BP 5553</strain>
    </source>
</reference>
<evidence type="ECO:0000313" key="2">
    <source>
        <dbReference type="Proteomes" id="UP000254866"/>
    </source>
</evidence>
<dbReference type="STRING" id="2656787.A0A370TZT4"/>
<keyword evidence="2" id="KW-1185">Reference proteome</keyword>
<dbReference type="AlphaFoldDB" id="A0A370TZT4"/>
<dbReference type="RefSeq" id="XP_031873691.1">
    <property type="nucleotide sequence ID" value="XM_032009637.1"/>
</dbReference>
<dbReference type="EMBL" id="NPIC01000001">
    <property type="protein sequence ID" value="RDL41035.1"/>
    <property type="molecule type" value="Genomic_DNA"/>
</dbReference>